<protein>
    <submittedName>
        <fullName evidence="3">Cytochrome C oxidase</fullName>
    </submittedName>
</protein>
<dbReference type="OrthoDB" id="7173870at2"/>
<dbReference type="EMBL" id="CP006912">
    <property type="protein sequence ID" value="AHB48333.1"/>
    <property type="molecule type" value="Genomic_DNA"/>
</dbReference>
<gene>
    <name evidence="3" type="ORF">W911_07890</name>
</gene>
<dbReference type="InterPro" id="IPR008621">
    <property type="entry name" value="Cbb3-typ_cyt_oxidase_comp"/>
</dbReference>
<name>V5SCU4_9HYPH</name>
<accession>V5SCU4</accession>
<sequence>MTYENILGWSQLIAMILFGLVIAGMLFYALRPGNKEKFDRAARAPLVVEDDTPAEKPARPSLLREDDENGEDTHGRT</sequence>
<dbReference type="STRING" id="1029756.W911_07890"/>
<evidence type="ECO:0000256" key="1">
    <source>
        <dbReference type="SAM" id="MobiDB-lite"/>
    </source>
</evidence>
<proteinExistence type="predicted"/>
<dbReference type="PATRIC" id="fig|1029756.8.peg.1649"/>
<evidence type="ECO:0000313" key="3">
    <source>
        <dbReference type="EMBL" id="AHB48333.1"/>
    </source>
</evidence>
<dbReference type="HOGENOM" id="CLU_2633312_0_0_5"/>
<dbReference type="Proteomes" id="UP000018542">
    <property type="component" value="Chromosome"/>
</dbReference>
<organism evidence="3 4">
    <name type="scientific">Hyphomicrobium nitrativorans NL23</name>
    <dbReference type="NCBI Taxonomy" id="1029756"/>
    <lineage>
        <taxon>Bacteria</taxon>
        <taxon>Pseudomonadati</taxon>
        <taxon>Pseudomonadota</taxon>
        <taxon>Alphaproteobacteria</taxon>
        <taxon>Hyphomicrobiales</taxon>
        <taxon>Hyphomicrobiaceae</taxon>
        <taxon>Hyphomicrobium</taxon>
    </lineage>
</organism>
<dbReference type="AlphaFoldDB" id="V5SCU4"/>
<dbReference type="KEGG" id="hni:W911_07890"/>
<feature type="region of interest" description="Disordered" evidence="1">
    <location>
        <begin position="44"/>
        <end position="77"/>
    </location>
</feature>
<feature type="compositionally biased region" description="Basic and acidic residues" evidence="1">
    <location>
        <begin position="53"/>
        <end position="64"/>
    </location>
</feature>
<reference evidence="3 4" key="1">
    <citation type="journal article" date="2014" name="Genome Announc.">
        <title>Complete Genome Sequence of Hyphomicrobium nitrativorans Strain NL23, a Denitrifying Bacterium Isolated from Biofilm of a Methanol-Fed Denitrification System Treating Seawater at the Montreal Biodome.</title>
        <authorList>
            <person name="Martineau C."/>
            <person name="Villeneuve C."/>
            <person name="Mauffrey F."/>
            <person name="Villemur R."/>
        </authorList>
    </citation>
    <scope>NUCLEOTIDE SEQUENCE [LARGE SCALE GENOMIC DNA]</scope>
    <source>
        <strain evidence="3">NL23</strain>
    </source>
</reference>
<keyword evidence="2" id="KW-0812">Transmembrane</keyword>
<keyword evidence="2" id="KW-1133">Transmembrane helix</keyword>
<evidence type="ECO:0000313" key="4">
    <source>
        <dbReference type="Proteomes" id="UP000018542"/>
    </source>
</evidence>
<keyword evidence="2" id="KW-0472">Membrane</keyword>
<dbReference type="Pfam" id="PF05545">
    <property type="entry name" value="FixQ"/>
    <property type="match status" value="1"/>
</dbReference>
<evidence type="ECO:0000256" key="2">
    <source>
        <dbReference type="SAM" id="Phobius"/>
    </source>
</evidence>
<dbReference type="RefSeq" id="WP_023786961.1">
    <property type="nucleotide sequence ID" value="NC_022997.1"/>
</dbReference>
<keyword evidence="4" id="KW-1185">Reference proteome</keyword>
<feature type="transmembrane region" description="Helical" evidence="2">
    <location>
        <begin position="6"/>
        <end position="30"/>
    </location>
</feature>
<dbReference type="CDD" id="cd01324">
    <property type="entry name" value="cbb3_Oxidase_CcoQ"/>
    <property type="match status" value="1"/>
</dbReference>